<dbReference type="InterPro" id="IPR013429">
    <property type="entry name" value="Regulatory_FmdB_Zinc_ribbon"/>
</dbReference>
<dbReference type="EMBL" id="JAPFPW010000005">
    <property type="protein sequence ID" value="MCW7753592.1"/>
    <property type="molecule type" value="Genomic_DNA"/>
</dbReference>
<dbReference type="Pfam" id="PF09723">
    <property type="entry name" value="Zn_ribbon_8"/>
    <property type="match status" value="1"/>
</dbReference>
<feature type="domain" description="Putative regulatory protein FmdB zinc ribbon" evidence="1">
    <location>
        <begin position="1"/>
        <end position="41"/>
    </location>
</feature>
<protein>
    <submittedName>
        <fullName evidence="2">Zinc ribbon domain-containing protein</fullName>
    </submittedName>
</protein>
<name>A0ABT3N812_9BACT</name>
<accession>A0ABT3N812</accession>
<comment type="caution">
    <text evidence="2">The sequence shown here is derived from an EMBL/GenBank/DDBJ whole genome shotgun (WGS) entry which is preliminary data.</text>
</comment>
<evidence type="ECO:0000313" key="2">
    <source>
        <dbReference type="EMBL" id="MCW7753592.1"/>
    </source>
</evidence>
<organism evidence="2 3">
    <name type="scientific">Desulfobotulus pelophilus</name>
    <dbReference type="NCBI Taxonomy" id="2823377"/>
    <lineage>
        <taxon>Bacteria</taxon>
        <taxon>Pseudomonadati</taxon>
        <taxon>Thermodesulfobacteriota</taxon>
        <taxon>Desulfobacteria</taxon>
        <taxon>Desulfobacterales</taxon>
        <taxon>Desulfobacteraceae</taxon>
        <taxon>Desulfobotulus</taxon>
    </lineage>
</organism>
<dbReference type="SMART" id="SM00834">
    <property type="entry name" value="CxxC_CXXC_SSSS"/>
    <property type="match status" value="1"/>
</dbReference>
<evidence type="ECO:0000313" key="3">
    <source>
        <dbReference type="Proteomes" id="UP001209681"/>
    </source>
</evidence>
<dbReference type="Proteomes" id="UP001209681">
    <property type="component" value="Unassembled WGS sequence"/>
</dbReference>
<dbReference type="RefSeq" id="WP_265424462.1">
    <property type="nucleotide sequence ID" value="NZ_JAPFPW010000005.1"/>
</dbReference>
<sequence length="69" mass="7439">MPIYEFSCTKCSHTFELLMGLKDPVPRCPACGYEKTKRLMSCGAIRPDGIPKGSGGFHAPSCSGRGCKK</sequence>
<proteinExistence type="predicted"/>
<gene>
    <name evidence="2" type="ORF">OOT00_06260</name>
</gene>
<reference evidence="2 3" key="1">
    <citation type="submission" date="2022-11" db="EMBL/GenBank/DDBJ databases">
        <title>Desulfobotulus tamanensis H1 sp. nov. - anaerobic, alkaliphilic, sulphate reducing bacterium isolated from terrestrial mud volcano.</title>
        <authorList>
            <person name="Frolova A."/>
            <person name="Merkel A.Y."/>
            <person name="Slobodkin A.I."/>
        </authorList>
    </citation>
    <scope>NUCLEOTIDE SEQUENCE [LARGE SCALE GENOMIC DNA]</scope>
    <source>
        <strain evidence="2 3">H1</strain>
    </source>
</reference>
<evidence type="ECO:0000259" key="1">
    <source>
        <dbReference type="SMART" id="SM00834"/>
    </source>
</evidence>
<dbReference type="NCBIfam" id="TIGR02605">
    <property type="entry name" value="CxxC_CxxC_SSSS"/>
    <property type="match status" value="1"/>
</dbReference>
<keyword evidence="3" id="KW-1185">Reference proteome</keyword>